<evidence type="ECO:0000313" key="2">
    <source>
        <dbReference type="Proteomes" id="UP000236291"/>
    </source>
</evidence>
<gene>
    <name evidence="1" type="ORF">L195_g054250</name>
</gene>
<sequence>VQCIVEIWAVEVYVPLTLLMRKDGCTVSEECSEDGDSEDDYASTQTPEFQCLWSNHRCIWWDRLTRVKRNNGNFLNGFRISVLK</sequence>
<name>A0A2K3KF33_TRIPR</name>
<reference evidence="1 2" key="1">
    <citation type="journal article" date="2014" name="Am. J. Bot.">
        <title>Genome assembly and annotation for red clover (Trifolium pratense; Fabaceae).</title>
        <authorList>
            <person name="Istvanek J."/>
            <person name="Jaros M."/>
            <person name="Krenek A."/>
            <person name="Repkova J."/>
        </authorList>
    </citation>
    <scope>NUCLEOTIDE SEQUENCE [LARGE SCALE GENOMIC DNA]</scope>
    <source>
        <strain evidence="2">cv. Tatra</strain>
        <tissue evidence="1">Young leaves</tissue>
    </source>
</reference>
<accession>A0A2K3KF33</accession>
<comment type="caution">
    <text evidence="1">The sequence shown here is derived from an EMBL/GenBank/DDBJ whole genome shotgun (WGS) entry which is preliminary data.</text>
</comment>
<reference evidence="1 2" key="2">
    <citation type="journal article" date="2017" name="Front. Plant Sci.">
        <title>Gene Classification and Mining of Molecular Markers Useful in Red Clover (Trifolium pratense) Breeding.</title>
        <authorList>
            <person name="Istvanek J."/>
            <person name="Dluhosova J."/>
            <person name="Dluhos P."/>
            <person name="Patkova L."/>
            <person name="Nedelnik J."/>
            <person name="Repkova J."/>
        </authorList>
    </citation>
    <scope>NUCLEOTIDE SEQUENCE [LARGE SCALE GENOMIC DNA]</scope>
    <source>
        <strain evidence="2">cv. Tatra</strain>
        <tissue evidence="1">Young leaves</tissue>
    </source>
</reference>
<dbReference type="AlphaFoldDB" id="A0A2K3KF33"/>
<proteinExistence type="predicted"/>
<feature type="non-terminal residue" evidence="1">
    <location>
        <position position="1"/>
    </location>
</feature>
<protein>
    <submittedName>
        <fullName evidence="1">Uncharacterized protein</fullName>
    </submittedName>
</protein>
<dbReference type="EMBL" id="ASHM01094157">
    <property type="protein sequence ID" value="PNX64882.1"/>
    <property type="molecule type" value="Genomic_DNA"/>
</dbReference>
<organism evidence="1 2">
    <name type="scientific">Trifolium pratense</name>
    <name type="common">Red clover</name>
    <dbReference type="NCBI Taxonomy" id="57577"/>
    <lineage>
        <taxon>Eukaryota</taxon>
        <taxon>Viridiplantae</taxon>
        <taxon>Streptophyta</taxon>
        <taxon>Embryophyta</taxon>
        <taxon>Tracheophyta</taxon>
        <taxon>Spermatophyta</taxon>
        <taxon>Magnoliopsida</taxon>
        <taxon>eudicotyledons</taxon>
        <taxon>Gunneridae</taxon>
        <taxon>Pentapetalae</taxon>
        <taxon>rosids</taxon>
        <taxon>fabids</taxon>
        <taxon>Fabales</taxon>
        <taxon>Fabaceae</taxon>
        <taxon>Papilionoideae</taxon>
        <taxon>50 kb inversion clade</taxon>
        <taxon>NPAAA clade</taxon>
        <taxon>Hologalegina</taxon>
        <taxon>IRL clade</taxon>
        <taxon>Trifolieae</taxon>
        <taxon>Trifolium</taxon>
    </lineage>
</organism>
<dbReference type="Proteomes" id="UP000236291">
    <property type="component" value="Unassembled WGS sequence"/>
</dbReference>
<evidence type="ECO:0000313" key="1">
    <source>
        <dbReference type="EMBL" id="PNX64882.1"/>
    </source>
</evidence>